<keyword evidence="9" id="KW-1185">Reference proteome</keyword>
<protein>
    <submittedName>
        <fullName evidence="8">Flagellar biosynthesis protein FliR</fullName>
    </submittedName>
</protein>
<evidence type="ECO:0000256" key="6">
    <source>
        <dbReference type="ARBA" id="ARBA00023136"/>
    </source>
</evidence>
<gene>
    <name evidence="8" type="ORF">Pla110_08350</name>
</gene>
<comment type="similarity">
    <text evidence="2">Belongs to the FliR/MopE/SpaR family.</text>
</comment>
<dbReference type="KEGG" id="plon:Pla110_08350"/>
<dbReference type="GO" id="GO:0006605">
    <property type="term" value="P:protein targeting"/>
    <property type="evidence" value="ECO:0007669"/>
    <property type="project" value="InterPro"/>
</dbReference>
<keyword evidence="6 7" id="KW-0472">Membrane</keyword>
<keyword evidence="8" id="KW-0969">Cilium</keyword>
<dbReference type="Pfam" id="PF01311">
    <property type="entry name" value="Bac_export_1"/>
    <property type="match status" value="1"/>
</dbReference>
<keyword evidence="8" id="KW-0282">Flagellum</keyword>
<feature type="transmembrane region" description="Helical" evidence="7">
    <location>
        <begin position="29"/>
        <end position="50"/>
    </location>
</feature>
<feature type="transmembrane region" description="Helical" evidence="7">
    <location>
        <begin position="139"/>
        <end position="161"/>
    </location>
</feature>
<evidence type="ECO:0000256" key="1">
    <source>
        <dbReference type="ARBA" id="ARBA00004651"/>
    </source>
</evidence>
<evidence type="ECO:0000256" key="5">
    <source>
        <dbReference type="ARBA" id="ARBA00022989"/>
    </source>
</evidence>
<evidence type="ECO:0000256" key="3">
    <source>
        <dbReference type="ARBA" id="ARBA00022475"/>
    </source>
</evidence>
<dbReference type="EMBL" id="CP036281">
    <property type="protein sequence ID" value="QDU79130.1"/>
    <property type="molecule type" value="Genomic_DNA"/>
</dbReference>
<name>A0A518CIT7_9PLAN</name>
<keyword evidence="8" id="KW-0966">Cell projection</keyword>
<evidence type="ECO:0000256" key="2">
    <source>
        <dbReference type="ARBA" id="ARBA00009772"/>
    </source>
</evidence>
<dbReference type="AlphaFoldDB" id="A0A518CIT7"/>
<keyword evidence="5 7" id="KW-1133">Transmembrane helix</keyword>
<dbReference type="PANTHER" id="PTHR30065">
    <property type="entry name" value="FLAGELLAR BIOSYNTHETIC PROTEIN FLIR"/>
    <property type="match status" value="1"/>
</dbReference>
<feature type="transmembrane region" description="Helical" evidence="7">
    <location>
        <begin position="252"/>
        <end position="277"/>
    </location>
</feature>
<organism evidence="8 9">
    <name type="scientific">Polystyrenella longa</name>
    <dbReference type="NCBI Taxonomy" id="2528007"/>
    <lineage>
        <taxon>Bacteria</taxon>
        <taxon>Pseudomonadati</taxon>
        <taxon>Planctomycetota</taxon>
        <taxon>Planctomycetia</taxon>
        <taxon>Planctomycetales</taxon>
        <taxon>Planctomycetaceae</taxon>
        <taxon>Polystyrenella</taxon>
    </lineage>
</organism>
<evidence type="ECO:0000313" key="9">
    <source>
        <dbReference type="Proteomes" id="UP000317178"/>
    </source>
</evidence>
<evidence type="ECO:0000256" key="4">
    <source>
        <dbReference type="ARBA" id="ARBA00022692"/>
    </source>
</evidence>
<dbReference type="RefSeq" id="WP_144993489.1">
    <property type="nucleotide sequence ID" value="NZ_CP036281.1"/>
</dbReference>
<feature type="transmembrane region" description="Helical" evidence="7">
    <location>
        <begin position="56"/>
        <end position="75"/>
    </location>
</feature>
<reference evidence="8 9" key="1">
    <citation type="submission" date="2019-02" db="EMBL/GenBank/DDBJ databases">
        <title>Deep-cultivation of Planctomycetes and their phenomic and genomic characterization uncovers novel biology.</title>
        <authorList>
            <person name="Wiegand S."/>
            <person name="Jogler M."/>
            <person name="Boedeker C."/>
            <person name="Pinto D."/>
            <person name="Vollmers J."/>
            <person name="Rivas-Marin E."/>
            <person name="Kohn T."/>
            <person name="Peeters S.H."/>
            <person name="Heuer A."/>
            <person name="Rast P."/>
            <person name="Oberbeckmann S."/>
            <person name="Bunk B."/>
            <person name="Jeske O."/>
            <person name="Meyerdierks A."/>
            <person name="Storesund J.E."/>
            <person name="Kallscheuer N."/>
            <person name="Luecker S."/>
            <person name="Lage O.M."/>
            <person name="Pohl T."/>
            <person name="Merkel B.J."/>
            <person name="Hornburger P."/>
            <person name="Mueller R.-W."/>
            <person name="Bruemmer F."/>
            <person name="Labrenz M."/>
            <person name="Spormann A.M."/>
            <person name="Op den Camp H."/>
            <person name="Overmann J."/>
            <person name="Amann R."/>
            <person name="Jetten M.S.M."/>
            <person name="Mascher T."/>
            <person name="Medema M.H."/>
            <person name="Devos D.P."/>
            <person name="Kaster A.-K."/>
            <person name="Ovreas L."/>
            <person name="Rohde M."/>
            <person name="Galperin M.Y."/>
            <person name="Jogler C."/>
        </authorList>
    </citation>
    <scope>NUCLEOTIDE SEQUENCE [LARGE SCALE GENOMIC DNA]</scope>
    <source>
        <strain evidence="8 9">Pla110</strain>
    </source>
</reference>
<feature type="transmembrane region" description="Helical" evidence="7">
    <location>
        <begin position="283"/>
        <end position="305"/>
    </location>
</feature>
<dbReference type="Proteomes" id="UP000317178">
    <property type="component" value="Chromosome"/>
</dbReference>
<accession>A0A518CIT7</accession>
<keyword evidence="4 7" id="KW-0812">Transmembrane</keyword>
<dbReference type="InterPro" id="IPR002010">
    <property type="entry name" value="T3SS_IM_R"/>
</dbReference>
<proteinExistence type="inferred from homology"/>
<evidence type="ECO:0000256" key="7">
    <source>
        <dbReference type="SAM" id="Phobius"/>
    </source>
</evidence>
<evidence type="ECO:0000313" key="8">
    <source>
        <dbReference type="EMBL" id="QDU79130.1"/>
    </source>
</evidence>
<feature type="transmembrane region" description="Helical" evidence="7">
    <location>
        <begin position="193"/>
        <end position="212"/>
    </location>
</feature>
<dbReference type="OrthoDB" id="9797790at2"/>
<dbReference type="GO" id="GO:0005886">
    <property type="term" value="C:plasma membrane"/>
    <property type="evidence" value="ECO:0007669"/>
    <property type="project" value="UniProtKB-SubCell"/>
</dbReference>
<comment type="subcellular location">
    <subcellularLocation>
        <location evidence="1">Cell membrane</location>
        <topology evidence="1">Multi-pass membrane protein</topology>
    </subcellularLocation>
</comment>
<keyword evidence="3" id="KW-1003">Cell membrane</keyword>
<sequence>METFLPTSWQQDFASVANQALIASALHSFHLFIMVVIRISGLMIIGPLFGQVLVPSNVRVLLVLTLSLIVTPTLFSQAHVGFDRWDVNHNQYLSRNEVPPDFLSRYDTMLTQYQRDPQVGVNFEEYHLGLKISSTLYDFAWKAVGELSLGFSLGLGVMIILSGLQMVGEMVDQQIGIALGEIFNPSLNSSTSINGQLFFMMGSTIFVLLTPINGHIRMLGTLIETFQTMPPGEAILGQSTIMLLSDLVHQSLALAIQVALPLLAATSLLSLTMGYLGHSVPQVNVLMIGFAIRSAVNLFVLLFCLSSGGDTIVEMLPQVIDQVGDSLHGLYEPE</sequence>
<dbReference type="PANTHER" id="PTHR30065:SF1">
    <property type="entry name" value="SURFACE PRESENTATION OF ANTIGENS PROTEIN SPAR"/>
    <property type="match status" value="1"/>
</dbReference>